<feature type="domain" description="Sulfatase N-terminal" evidence="5">
    <location>
        <begin position="5"/>
        <end position="353"/>
    </location>
</feature>
<keyword evidence="4" id="KW-0106">Calcium</keyword>
<evidence type="ECO:0000256" key="1">
    <source>
        <dbReference type="ARBA" id="ARBA00008779"/>
    </source>
</evidence>
<dbReference type="InterPro" id="IPR050738">
    <property type="entry name" value="Sulfatase"/>
</dbReference>
<keyword evidence="2" id="KW-0479">Metal-binding</keyword>
<comment type="similarity">
    <text evidence="1">Belongs to the sulfatase family.</text>
</comment>
<keyword evidence="3" id="KW-0378">Hydrolase</keyword>
<name>A0A381YCI0_9ZZZZ</name>
<organism evidence="6">
    <name type="scientific">marine metagenome</name>
    <dbReference type="NCBI Taxonomy" id="408172"/>
    <lineage>
        <taxon>unclassified sequences</taxon>
        <taxon>metagenomes</taxon>
        <taxon>ecological metagenomes</taxon>
    </lineage>
</organism>
<reference evidence="6" key="1">
    <citation type="submission" date="2018-05" db="EMBL/GenBank/DDBJ databases">
        <authorList>
            <person name="Lanie J.A."/>
            <person name="Ng W.-L."/>
            <person name="Kazmierczak K.M."/>
            <person name="Andrzejewski T.M."/>
            <person name="Davidsen T.M."/>
            <person name="Wayne K.J."/>
            <person name="Tettelin H."/>
            <person name="Glass J.I."/>
            <person name="Rusch D."/>
            <person name="Podicherti R."/>
            <person name="Tsui H.-C.T."/>
            <person name="Winkler M.E."/>
        </authorList>
    </citation>
    <scope>NUCLEOTIDE SEQUENCE</scope>
</reference>
<dbReference type="GO" id="GO:0004065">
    <property type="term" value="F:arylsulfatase activity"/>
    <property type="evidence" value="ECO:0007669"/>
    <property type="project" value="TreeGrafter"/>
</dbReference>
<dbReference type="PANTHER" id="PTHR42693">
    <property type="entry name" value="ARYLSULFATASE FAMILY MEMBER"/>
    <property type="match status" value="1"/>
</dbReference>
<dbReference type="InterPro" id="IPR024607">
    <property type="entry name" value="Sulfatase_CS"/>
</dbReference>
<dbReference type="SUPFAM" id="SSF53649">
    <property type="entry name" value="Alkaline phosphatase-like"/>
    <property type="match status" value="1"/>
</dbReference>
<dbReference type="EMBL" id="UINC01017873">
    <property type="protein sequence ID" value="SVA74580.1"/>
    <property type="molecule type" value="Genomic_DNA"/>
</dbReference>
<protein>
    <recommendedName>
        <fullName evidence="5">Sulfatase N-terminal domain-containing protein</fullName>
    </recommendedName>
</protein>
<dbReference type="GO" id="GO:0046872">
    <property type="term" value="F:metal ion binding"/>
    <property type="evidence" value="ECO:0007669"/>
    <property type="project" value="UniProtKB-KW"/>
</dbReference>
<evidence type="ECO:0000256" key="2">
    <source>
        <dbReference type="ARBA" id="ARBA00022723"/>
    </source>
</evidence>
<dbReference type="InterPro" id="IPR017850">
    <property type="entry name" value="Alkaline_phosphatase_core_sf"/>
</dbReference>
<evidence type="ECO:0000259" key="5">
    <source>
        <dbReference type="Pfam" id="PF00884"/>
    </source>
</evidence>
<evidence type="ECO:0000256" key="3">
    <source>
        <dbReference type="ARBA" id="ARBA00022801"/>
    </source>
</evidence>
<gene>
    <name evidence="6" type="ORF">METZ01_LOCUS127434</name>
</gene>
<evidence type="ECO:0000256" key="4">
    <source>
        <dbReference type="ARBA" id="ARBA00022837"/>
    </source>
</evidence>
<dbReference type="InterPro" id="IPR000917">
    <property type="entry name" value="Sulfatase_N"/>
</dbReference>
<sequence length="489" mass="54693">MTSQPNIVLIMVDNQSAFTLGCYGNEEIYTPNIDAMAERGLRFTEAYCPNAMCSPGRASALTGLMPSGHGVHTWLDDRLRDNWPRNWSAIDEFQNLPAQLKAAGYHTGLSGKYHLGHADQPKNDFDFWVALPFGHTRNFYRNTIYDNGESRVVASHSVDFFAERASDFICLQERDGPFFLFVTPNGPYGHWPAIKGPCGTRHQARYENCPVNSVPREGLNQAAIEHHVLIRGDTAEGGPDYGSILRLPNDTVALRNYFAQCSVIDDLVGTVIRSLDDTGLADNTLLIFTADHGFSLGQHGFWGHGLATWPSNAHRCAYNIPLIATWPGVIRPHANDALVSSTDLYQTVLQAAQLAPATGRANVSSRSLMPLFDGSDENWDNVIYIEQEETRAIRTPEWLFVKRFPCESWPSLKDELYNLSSDPDERINLAEEEAYAEIVASLSMRVDRFFSEAAQDDYDLWSGGSPKSNTARPWLWPGVWGKDWKPHHG</sequence>
<dbReference type="PANTHER" id="PTHR42693:SF53">
    <property type="entry name" value="ENDO-4-O-SULFATASE"/>
    <property type="match status" value="1"/>
</dbReference>
<accession>A0A381YCI0</accession>
<dbReference type="AlphaFoldDB" id="A0A381YCI0"/>
<dbReference type="Pfam" id="PF00884">
    <property type="entry name" value="Sulfatase"/>
    <property type="match status" value="1"/>
</dbReference>
<proteinExistence type="inferred from homology"/>
<dbReference type="Gene3D" id="3.40.720.10">
    <property type="entry name" value="Alkaline Phosphatase, subunit A"/>
    <property type="match status" value="1"/>
</dbReference>
<evidence type="ECO:0000313" key="6">
    <source>
        <dbReference type="EMBL" id="SVA74580.1"/>
    </source>
</evidence>
<dbReference type="PROSITE" id="PS00149">
    <property type="entry name" value="SULFATASE_2"/>
    <property type="match status" value="1"/>
</dbReference>